<evidence type="ECO:0000313" key="3">
    <source>
        <dbReference type="Proteomes" id="UP000439903"/>
    </source>
</evidence>
<sequence>MARVDFRVLSGGLFVGVFSRPLAIGFIGAFLENPMLDIVMTKKSGDEKDERKRLIYFQKLRRDRERGMLIEHTSPEMVDIDGIYKDGNVDVTYNQDMGDADETVNVGYYYDEGIRVERMNKGIHLFSRVCSDINADGAHNLAEIDEQKAFEERIGVEKDEQKAFDKVEKDEQTAFNEGIGVGKDGQRDDYKHSSIITNWQRCVMLVGIWNWKE</sequence>
<keyword evidence="3" id="KW-1185">Reference proteome</keyword>
<evidence type="ECO:0000313" key="2">
    <source>
        <dbReference type="EMBL" id="KAF0468748.1"/>
    </source>
</evidence>
<name>A0A8H3XKI8_GIGMA</name>
<keyword evidence="1" id="KW-1133">Transmembrane helix</keyword>
<dbReference type="Proteomes" id="UP000439903">
    <property type="component" value="Unassembled WGS sequence"/>
</dbReference>
<evidence type="ECO:0000256" key="1">
    <source>
        <dbReference type="SAM" id="Phobius"/>
    </source>
</evidence>
<dbReference type="EMBL" id="WTPW01000937">
    <property type="protein sequence ID" value="KAF0468748.1"/>
    <property type="molecule type" value="Genomic_DNA"/>
</dbReference>
<accession>A0A8H3XKI8</accession>
<keyword evidence="1" id="KW-0472">Membrane</keyword>
<reference evidence="2 3" key="1">
    <citation type="journal article" date="2019" name="Environ. Microbiol.">
        <title>At the nexus of three kingdoms: the genome of the mycorrhizal fungus Gigaspora margarita provides insights into plant, endobacterial and fungal interactions.</title>
        <authorList>
            <person name="Venice F."/>
            <person name="Ghignone S."/>
            <person name="Salvioli di Fossalunga A."/>
            <person name="Amselem J."/>
            <person name="Novero M."/>
            <person name="Xianan X."/>
            <person name="Sedzielewska Toro K."/>
            <person name="Morin E."/>
            <person name="Lipzen A."/>
            <person name="Grigoriev I.V."/>
            <person name="Henrissat B."/>
            <person name="Martin F.M."/>
            <person name="Bonfante P."/>
        </authorList>
    </citation>
    <scope>NUCLEOTIDE SEQUENCE [LARGE SCALE GENOMIC DNA]</scope>
    <source>
        <strain evidence="2 3">BEG34</strain>
    </source>
</reference>
<proteinExistence type="predicted"/>
<dbReference type="OrthoDB" id="2384430at2759"/>
<protein>
    <submittedName>
        <fullName evidence="2">Uncharacterized protein</fullName>
    </submittedName>
</protein>
<feature type="transmembrane region" description="Helical" evidence="1">
    <location>
        <begin position="12"/>
        <end position="31"/>
    </location>
</feature>
<dbReference type="InterPro" id="IPR011990">
    <property type="entry name" value="TPR-like_helical_dom_sf"/>
</dbReference>
<comment type="caution">
    <text evidence="2">The sequence shown here is derived from an EMBL/GenBank/DDBJ whole genome shotgun (WGS) entry which is preliminary data.</text>
</comment>
<dbReference type="AlphaFoldDB" id="A0A8H3XKI8"/>
<dbReference type="Gene3D" id="1.25.40.10">
    <property type="entry name" value="Tetratricopeptide repeat domain"/>
    <property type="match status" value="1"/>
</dbReference>
<organism evidence="2 3">
    <name type="scientific">Gigaspora margarita</name>
    <dbReference type="NCBI Taxonomy" id="4874"/>
    <lineage>
        <taxon>Eukaryota</taxon>
        <taxon>Fungi</taxon>
        <taxon>Fungi incertae sedis</taxon>
        <taxon>Mucoromycota</taxon>
        <taxon>Glomeromycotina</taxon>
        <taxon>Glomeromycetes</taxon>
        <taxon>Diversisporales</taxon>
        <taxon>Gigasporaceae</taxon>
        <taxon>Gigaspora</taxon>
    </lineage>
</organism>
<keyword evidence="1" id="KW-0812">Transmembrane</keyword>
<gene>
    <name evidence="2" type="ORF">F8M41_025768</name>
</gene>